<evidence type="ECO:0000256" key="4">
    <source>
        <dbReference type="ARBA" id="ARBA00022989"/>
    </source>
</evidence>
<dbReference type="RefSeq" id="WP_065972374.1">
    <property type="nucleotide sequence ID" value="NZ_CP080624.1"/>
</dbReference>
<dbReference type="Proteomes" id="UP000253250">
    <property type="component" value="Unassembled WGS sequence"/>
</dbReference>
<evidence type="ECO:0000313" key="9">
    <source>
        <dbReference type="Proteomes" id="UP000253250"/>
    </source>
</evidence>
<comment type="caution">
    <text evidence="8">The sequence shown here is derived from an EMBL/GenBank/DDBJ whole genome shotgun (WGS) entry which is preliminary data.</text>
</comment>
<evidence type="ECO:0000313" key="8">
    <source>
        <dbReference type="EMBL" id="RCN55788.1"/>
    </source>
</evidence>
<dbReference type="GO" id="GO:0016020">
    <property type="term" value="C:membrane"/>
    <property type="evidence" value="ECO:0007669"/>
    <property type="project" value="UniProtKB-SubCell"/>
</dbReference>
<evidence type="ECO:0000256" key="3">
    <source>
        <dbReference type="ARBA" id="ARBA00022692"/>
    </source>
</evidence>
<keyword evidence="4 7" id="KW-1133">Transmembrane helix</keyword>
<evidence type="ECO:0000256" key="2">
    <source>
        <dbReference type="ARBA" id="ARBA00010265"/>
    </source>
</evidence>
<feature type="compositionally biased region" description="Low complexity" evidence="6">
    <location>
        <begin position="1"/>
        <end position="11"/>
    </location>
</feature>
<feature type="region of interest" description="Disordered" evidence="6">
    <location>
        <begin position="1"/>
        <end position="25"/>
    </location>
</feature>
<keyword evidence="5 7" id="KW-0472">Membrane</keyword>
<protein>
    <submittedName>
        <fullName evidence="8">Uncharacterized protein</fullName>
    </submittedName>
</protein>
<evidence type="ECO:0000256" key="5">
    <source>
        <dbReference type="ARBA" id="ARBA00023136"/>
    </source>
</evidence>
<feature type="compositionally biased region" description="Pro residues" evidence="6">
    <location>
        <begin position="12"/>
        <end position="21"/>
    </location>
</feature>
<dbReference type="InterPro" id="IPR042217">
    <property type="entry name" value="T4SS_VirB10/TrbI"/>
</dbReference>
<reference evidence="8 9" key="1">
    <citation type="submission" date="2018-02" db="EMBL/GenBank/DDBJ databases">
        <title>Insights into the biology of acidophilic members of the Acidiferrobacteraceae family derived from comparative genomic analyses.</title>
        <authorList>
            <person name="Issotta F."/>
            <person name="Thyssen C."/>
            <person name="Mena C."/>
            <person name="Moya A."/>
            <person name="Bellenberg S."/>
            <person name="Sproer C."/>
            <person name="Covarrubias P.C."/>
            <person name="Sand W."/>
            <person name="Quatrini R."/>
            <person name="Vera M."/>
        </authorList>
    </citation>
    <scope>NUCLEOTIDE SEQUENCE [LARGE SCALE GENOMIC DNA]</scope>
    <source>
        <strain evidence="9">m-1</strain>
    </source>
</reference>
<organism evidence="8 9">
    <name type="scientific">Acidiferrobacter thiooxydans</name>
    <dbReference type="NCBI Taxonomy" id="163359"/>
    <lineage>
        <taxon>Bacteria</taxon>
        <taxon>Pseudomonadati</taxon>
        <taxon>Pseudomonadota</taxon>
        <taxon>Gammaproteobacteria</taxon>
        <taxon>Acidiferrobacterales</taxon>
        <taxon>Acidiferrobacteraceae</taxon>
        <taxon>Acidiferrobacter</taxon>
    </lineage>
</organism>
<dbReference type="EMBL" id="PSYR01000002">
    <property type="protein sequence ID" value="RCN55788.1"/>
    <property type="molecule type" value="Genomic_DNA"/>
</dbReference>
<feature type="region of interest" description="Disordered" evidence="6">
    <location>
        <begin position="170"/>
        <end position="208"/>
    </location>
</feature>
<dbReference type="Gene3D" id="2.40.128.260">
    <property type="entry name" value="Type IV secretion system, VirB10/TraB/TrbI"/>
    <property type="match status" value="1"/>
</dbReference>
<dbReference type="InterPro" id="IPR005498">
    <property type="entry name" value="T4SS_VirB10/TraB/TrbI"/>
</dbReference>
<sequence>MVDADPAARNAPPAPPVPRAPSPVERVRTSTGVRVALILVVAVIALAITVFVMVHRSHGQAASAPVAPPKTRAGIIGGVGYGNHYYRHKARQYVARQEKRAAARGQIAMPTPTNQFHRAHHHPKRVVRAAQATVMRGEKGPATPSRPPALGEIQDLMASWRRPGVPIAVIGLPPRKSPRRHASGVSGPSAKARSLSVSSTKPSQAPATGAPAIIIPAGQIDYAVTILAVNSNVPGPVECRLTSGPFRGDNMLGSFQDVHERLVLALHRIILANGHSEAISALAISPKSGLPAVRGTVDHHYLERYGLLFAGAYLQGYGQAFQQNGSTALTGSGLAITTNNTAQYASRAALGSLGQTMAQQFTQDANIPATVSLPSGAGMGVLFMKPVTAQAAP</sequence>
<evidence type="ECO:0000256" key="6">
    <source>
        <dbReference type="SAM" id="MobiDB-lite"/>
    </source>
</evidence>
<accession>A0A1C2FWV4</accession>
<keyword evidence="3 7" id="KW-0812">Transmembrane</keyword>
<comment type="subcellular location">
    <subcellularLocation>
        <location evidence="1">Membrane</location>
        <topology evidence="1">Single-pass membrane protein</topology>
    </subcellularLocation>
</comment>
<dbReference type="STRING" id="163359.A9R16_05860"/>
<evidence type="ECO:0000256" key="1">
    <source>
        <dbReference type="ARBA" id="ARBA00004167"/>
    </source>
</evidence>
<dbReference type="AlphaFoldDB" id="A0A1C2FWV4"/>
<evidence type="ECO:0000256" key="7">
    <source>
        <dbReference type="SAM" id="Phobius"/>
    </source>
</evidence>
<gene>
    <name evidence="8" type="ORF">C4900_07665</name>
</gene>
<comment type="similarity">
    <text evidence="2">Belongs to the TrbI/VirB10 family.</text>
</comment>
<dbReference type="Pfam" id="PF03743">
    <property type="entry name" value="TrbI"/>
    <property type="match status" value="1"/>
</dbReference>
<proteinExistence type="inferred from homology"/>
<feature type="transmembrane region" description="Helical" evidence="7">
    <location>
        <begin position="35"/>
        <end position="54"/>
    </location>
</feature>
<dbReference type="CDD" id="cd16431">
    <property type="entry name" value="IcmE"/>
    <property type="match status" value="1"/>
</dbReference>
<keyword evidence="9" id="KW-1185">Reference proteome</keyword>
<dbReference type="InterPro" id="IPR049855">
    <property type="entry name" value="DotG/IcmE-like_C"/>
</dbReference>
<dbReference type="OrthoDB" id="5620516at2"/>
<name>A0A1C2FWV4_9GAMM</name>